<comment type="caution">
    <text evidence="1">The sequence shown here is derived from an EMBL/GenBank/DDBJ whole genome shotgun (WGS) entry which is preliminary data.</text>
</comment>
<reference evidence="1" key="1">
    <citation type="submission" date="2022-03" db="EMBL/GenBank/DDBJ databases">
        <title>Genomic analyses of argali, domestic sheep and their hybrids provide insights into chromosomal evolution, heterosis and genetic basis of agronomic traits.</title>
        <authorList>
            <person name="Li M."/>
        </authorList>
    </citation>
    <scope>NUCLEOTIDE SEQUENCE</scope>
    <source>
        <strain evidence="1">F1 hybrid</strain>
    </source>
</reference>
<organism evidence="1 2">
    <name type="scientific">Ovis ammon polii x Ovis aries</name>
    <dbReference type="NCBI Taxonomy" id="2918886"/>
    <lineage>
        <taxon>Eukaryota</taxon>
        <taxon>Metazoa</taxon>
        <taxon>Chordata</taxon>
        <taxon>Craniata</taxon>
        <taxon>Vertebrata</taxon>
        <taxon>Euteleostomi</taxon>
        <taxon>Mammalia</taxon>
        <taxon>Eutheria</taxon>
        <taxon>Laurasiatheria</taxon>
        <taxon>Artiodactyla</taxon>
        <taxon>Ruminantia</taxon>
        <taxon>Pecora</taxon>
        <taxon>Bovidae</taxon>
        <taxon>Caprinae</taxon>
        <taxon>Ovis</taxon>
    </lineage>
</organism>
<evidence type="ECO:0000313" key="2">
    <source>
        <dbReference type="Proteomes" id="UP001057279"/>
    </source>
</evidence>
<dbReference type="Proteomes" id="UP001057279">
    <property type="component" value="Linkage Group LG10"/>
</dbReference>
<proteinExistence type="predicted"/>
<keyword evidence="2" id="KW-1185">Reference proteome</keyword>
<accession>A0ACB9UV76</accession>
<sequence length="101" mass="11506">MDHQQIKTEEKKKDTAVMSQNSPEAREESSSSGNMSSRNDETNARETYVSSFPRAPSTSDSVRLSAGRCSLLLSEQEMTTLPLELTRKNWDLRRRKLSIKK</sequence>
<protein>
    <submittedName>
        <fullName evidence="1">Uncharacterized protein</fullName>
    </submittedName>
</protein>
<gene>
    <name evidence="1" type="ORF">MJG53_010012</name>
</gene>
<evidence type="ECO:0000313" key="1">
    <source>
        <dbReference type="EMBL" id="KAI4581569.1"/>
    </source>
</evidence>
<dbReference type="EMBL" id="CM043035">
    <property type="protein sequence ID" value="KAI4581569.1"/>
    <property type="molecule type" value="Genomic_DNA"/>
</dbReference>
<name>A0ACB9UV76_9CETA</name>